<evidence type="ECO:0000256" key="3">
    <source>
        <dbReference type="ARBA" id="ARBA00023163"/>
    </source>
</evidence>
<keyword evidence="1" id="KW-0805">Transcription regulation</keyword>
<dbReference type="PROSITE" id="PS01124">
    <property type="entry name" value="HTH_ARAC_FAMILY_2"/>
    <property type="match status" value="1"/>
</dbReference>
<evidence type="ECO:0000313" key="5">
    <source>
        <dbReference type="EMBL" id="GGB06657.1"/>
    </source>
</evidence>
<evidence type="ECO:0000259" key="4">
    <source>
        <dbReference type="PROSITE" id="PS01124"/>
    </source>
</evidence>
<sequence length="321" mass="34978">MRPANPALNGFDPCAKWLFTPLFIQFDAGWCMIVSGGMNMTMGIAAAEKCDDFGWHPRGHIDPSLVAEIAQHPRFGLGHAWSRSAGYALTTAPTRTYAVLTMEGGFELDVDGNTVTTEAGSLILLDGEAPTTARTLTETARFVWHLEPTFLHPGRSKFRYGEPIPTGGAPVEALTSITNALVKAPAPTSETARRHLALSLENLFGAVLEHGTGRHDNMAQHRDGLFMAAIVAIEAQFRDPAFTAVRLAKETTVSIRTLQDAFSRMGTTPRREIERRRVTEADQVSAIETMSASDLAERVGFTSARQLNRARSRATTENPAE</sequence>
<dbReference type="Gene3D" id="1.10.10.60">
    <property type="entry name" value="Homeodomain-like"/>
    <property type="match status" value="1"/>
</dbReference>
<organism evidence="5 6">
    <name type="scientific">Conyzicola nivalis</name>
    <dbReference type="NCBI Taxonomy" id="1477021"/>
    <lineage>
        <taxon>Bacteria</taxon>
        <taxon>Bacillati</taxon>
        <taxon>Actinomycetota</taxon>
        <taxon>Actinomycetes</taxon>
        <taxon>Micrococcales</taxon>
        <taxon>Microbacteriaceae</taxon>
        <taxon>Conyzicola</taxon>
    </lineage>
</organism>
<feature type="domain" description="HTH araC/xylS-type" evidence="4">
    <location>
        <begin position="227"/>
        <end position="321"/>
    </location>
</feature>
<evidence type="ECO:0000256" key="1">
    <source>
        <dbReference type="ARBA" id="ARBA00023015"/>
    </source>
</evidence>
<keyword evidence="3" id="KW-0804">Transcription</keyword>
<dbReference type="SMART" id="SM00342">
    <property type="entry name" value="HTH_ARAC"/>
    <property type="match status" value="1"/>
</dbReference>
<dbReference type="EMBL" id="BMGB01000001">
    <property type="protein sequence ID" value="GGB06657.1"/>
    <property type="molecule type" value="Genomic_DNA"/>
</dbReference>
<protein>
    <recommendedName>
        <fullName evidence="4">HTH araC/xylS-type domain-containing protein</fullName>
    </recommendedName>
</protein>
<dbReference type="GO" id="GO:0003700">
    <property type="term" value="F:DNA-binding transcription factor activity"/>
    <property type="evidence" value="ECO:0007669"/>
    <property type="project" value="InterPro"/>
</dbReference>
<dbReference type="Pfam" id="PF12833">
    <property type="entry name" value="HTH_18"/>
    <property type="match status" value="1"/>
</dbReference>
<dbReference type="PANTHER" id="PTHR46796">
    <property type="entry name" value="HTH-TYPE TRANSCRIPTIONAL ACTIVATOR RHAS-RELATED"/>
    <property type="match status" value="1"/>
</dbReference>
<evidence type="ECO:0000256" key="2">
    <source>
        <dbReference type="ARBA" id="ARBA00023125"/>
    </source>
</evidence>
<dbReference type="RefSeq" id="WP_188510600.1">
    <property type="nucleotide sequence ID" value="NZ_BMGB01000001.1"/>
</dbReference>
<dbReference type="InterPro" id="IPR050204">
    <property type="entry name" value="AraC_XylS_family_regulators"/>
</dbReference>
<reference evidence="5" key="1">
    <citation type="journal article" date="2014" name="Int. J. Syst. Evol. Microbiol.">
        <title>Complete genome sequence of Corynebacterium casei LMG S-19264T (=DSM 44701T), isolated from a smear-ripened cheese.</title>
        <authorList>
            <consortium name="US DOE Joint Genome Institute (JGI-PGF)"/>
            <person name="Walter F."/>
            <person name="Albersmeier A."/>
            <person name="Kalinowski J."/>
            <person name="Ruckert C."/>
        </authorList>
    </citation>
    <scope>NUCLEOTIDE SEQUENCE</scope>
    <source>
        <strain evidence="5">CGMCC 1.12813</strain>
    </source>
</reference>
<reference evidence="5" key="2">
    <citation type="submission" date="2020-09" db="EMBL/GenBank/DDBJ databases">
        <authorList>
            <person name="Sun Q."/>
            <person name="Zhou Y."/>
        </authorList>
    </citation>
    <scope>NUCLEOTIDE SEQUENCE</scope>
    <source>
        <strain evidence="5">CGMCC 1.12813</strain>
    </source>
</reference>
<dbReference type="AlphaFoldDB" id="A0A916SLW1"/>
<proteinExistence type="predicted"/>
<comment type="caution">
    <text evidence="5">The sequence shown here is derived from an EMBL/GenBank/DDBJ whole genome shotgun (WGS) entry which is preliminary data.</text>
</comment>
<evidence type="ECO:0000313" key="6">
    <source>
        <dbReference type="Proteomes" id="UP000606922"/>
    </source>
</evidence>
<keyword evidence="2" id="KW-0238">DNA-binding</keyword>
<dbReference type="Proteomes" id="UP000606922">
    <property type="component" value="Unassembled WGS sequence"/>
</dbReference>
<gene>
    <name evidence="5" type="ORF">GCM10010979_21470</name>
</gene>
<name>A0A916SLW1_9MICO</name>
<keyword evidence="6" id="KW-1185">Reference proteome</keyword>
<dbReference type="InterPro" id="IPR018060">
    <property type="entry name" value="HTH_AraC"/>
</dbReference>
<accession>A0A916SLW1</accession>
<dbReference type="GO" id="GO:0043565">
    <property type="term" value="F:sequence-specific DNA binding"/>
    <property type="evidence" value="ECO:0007669"/>
    <property type="project" value="InterPro"/>
</dbReference>